<dbReference type="PRINTS" id="PR00248">
    <property type="entry name" value="GPCRMGR"/>
</dbReference>
<keyword evidence="3" id="KW-1133">Transmembrane helix</keyword>
<dbReference type="GO" id="GO:0016020">
    <property type="term" value="C:membrane"/>
    <property type="evidence" value="ECO:0007669"/>
    <property type="project" value="UniProtKB-SubCell"/>
</dbReference>
<evidence type="ECO:0000256" key="6">
    <source>
        <dbReference type="ARBA" id="ARBA00023180"/>
    </source>
</evidence>
<comment type="subcellular location">
    <subcellularLocation>
        <location evidence="1">Membrane</location>
        <topology evidence="1">Multi-pass membrane protein</topology>
    </subcellularLocation>
</comment>
<dbReference type="OrthoDB" id="5984008at2759"/>
<proteinExistence type="predicted"/>
<evidence type="ECO:0000256" key="1">
    <source>
        <dbReference type="ARBA" id="ARBA00004141"/>
    </source>
</evidence>
<protein>
    <recommendedName>
        <fullName evidence="7">Receptor ligand binding region domain-containing protein</fullName>
    </recommendedName>
</protein>
<dbReference type="Pfam" id="PF01094">
    <property type="entry name" value="ANF_receptor"/>
    <property type="match status" value="1"/>
</dbReference>
<dbReference type="InterPro" id="IPR050726">
    <property type="entry name" value="mGluR"/>
</dbReference>
<organism evidence="8 9">
    <name type="scientific">Owenia fusiformis</name>
    <name type="common">Polychaete worm</name>
    <dbReference type="NCBI Taxonomy" id="6347"/>
    <lineage>
        <taxon>Eukaryota</taxon>
        <taxon>Metazoa</taxon>
        <taxon>Spiralia</taxon>
        <taxon>Lophotrochozoa</taxon>
        <taxon>Annelida</taxon>
        <taxon>Polychaeta</taxon>
        <taxon>Sedentaria</taxon>
        <taxon>Canalipalpata</taxon>
        <taxon>Sabellida</taxon>
        <taxon>Oweniida</taxon>
        <taxon>Oweniidae</taxon>
        <taxon>Owenia</taxon>
    </lineage>
</organism>
<evidence type="ECO:0000256" key="3">
    <source>
        <dbReference type="ARBA" id="ARBA00022989"/>
    </source>
</evidence>
<evidence type="ECO:0000256" key="5">
    <source>
        <dbReference type="ARBA" id="ARBA00023170"/>
    </source>
</evidence>
<comment type="caution">
    <text evidence="8">The sequence shown here is derived from an EMBL/GenBank/DDBJ whole genome shotgun (WGS) entry which is preliminary data.</text>
</comment>
<dbReference type="InterPro" id="IPR000337">
    <property type="entry name" value="GPCR_3"/>
</dbReference>
<dbReference type="InterPro" id="IPR028082">
    <property type="entry name" value="Peripla_BP_I"/>
</dbReference>
<dbReference type="SUPFAM" id="SSF53822">
    <property type="entry name" value="Periplasmic binding protein-like I"/>
    <property type="match status" value="1"/>
</dbReference>
<dbReference type="GO" id="GO:0004930">
    <property type="term" value="F:G protein-coupled receptor activity"/>
    <property type="evidence" value="ECO:0007669"/>
    <property type="project" value="InterPro"/>
</dbReference>
<gene>
    <name evidence="8" type="ORF">OFUS_LOCUS8983</name>
</gene>
<evidence type="ECO:0000313" key="8">
    <source>
        <dbReference type="EMBL" id="CAH1782547.1"/>
    </source>
</evidence>
<reference evidence="8" key="1">
    <citation type="submission" date="2022-03" db="EMBL/GenBank/DDBJ databases">
        <authorList>
            <person name="Martin C."/>
        </authorList>
    </citation>
    <scope>NUCLEOTIDE SEQUENCE</scope>
</reference>
<evidence type="ECO:0000256" key="4">
    <source>
        <dbReference type="ARBA" id="ARBA00023136"/>
    </source>
</evidence>
<feature type="domain" description="Receptor ligand binding region" evidence="7">
    <location>
        <begin position="80"/>
        <end position="472"/>
    </location>
</feature>
<evidence type="ECO:0000259" key="7">
    <source>
        <dbReference type="Pfam" id="PF01094"/>
    </source>
</evidence>
<keyword evidence="4" id="KW-0472">Membrane</keyword>
<dbReference type="AlphaFoldDB" id="A0A8S4NQZ6"/>
<sequence length="533" mass="59693">MSSSFLPVSKELSQDLKGITMWIKELRCLLVLLALVRADPNYDTKHAVIDGDLYIVAVFGLRLKGCTDIRTNSGYQYIDSVVLALKEINKQKDQFRDLGVKIGAIILDDCKDGSRGVQMVKDIYDGNWVIRDNTNAAINVSSIIGFVGSSNSDKTIQLANYLKTKQAALVAPFASSPQLSDRTRFPYFVRTIPSDDKQGHAISAMLIKVGWLNVQVVIEEGSTYASDLAQKFKEAFVNEDQMRCITATYHLQNNTLSAQEIIKAIISSTSKTDVVVVIGRQNYIKSLLQAKKNHPEAKRLVFVGSETWAHAEHIVEGVEEAAMGSVSIAIYGEDVQAFDKHLASLRYNTTQNPFFNMYFEDMFKCGEGENKTSCDVTKNVTGLLHYSQDTYVIHVINAVYALSRATAERLTEKCKQEGVTTVCDSFKEGNIGEDLTKKMEEMSFMDINNRDFEMKDRESVDEYDFFYWQLDGTPMKIGKLTTSDVFYGANAQNFPKGDFYDKQPESQCSTSGSSAIYMTGVLFAMISTLWIIF</sequence>
<accession>A0A8S4NQZ6</accession>
<evidence type="ECO:0000256" key="2">
    <source>
        <dbReference type="ARBA" id="ARBA00022692"/>
    </source>
</evidence>
<name>A0A8S4NQZ6_OWEFU</name>
<dbReference type="Gene3D" id="3.40.50.2300">
    <property type="match status" value="2"/>
</dbReference>
<keyword evidence="2" id="KW-0812">Transmembrane</keyword>
<dbReference type="EMBL" id="CAIIXF020000005">
    <property type="protein sequence ID" value="CAH1782547.1"/>
    <property type="molecule type" value="Genomic_DNA"/>
</dbReference>
<dbReference type="InterPro" id="IPR001828">
    <property type="entry name" value="ANF_lig-bd_rcpt"/>
</dbReference>
<dbReference type="Proteomes" id="UP000749559">
    <property type="component" value="Unassembled WGS sequence"/>
</dbReference>
<dbReference type="PANTHER" id="PTHR24060">
    <property type="entry name" value="METABOTROPIC GLUTAMATE RECEPTOR"/>
    <property type="match status" value="1"/>
</dbReference>
<keyword evidence="9" id="KW-1185">Reference proteome</keyword>
<keyword evidence="6" id="KW-0325">Glycoprotein</keyword>
<keyword evidence="5" id="KW-0675">Receptor</keyword>
<evidence type="ECO:0000313" key="9">
    <source>
        <dbReference type="Proteomes" id="UP000749559"/>
    </source>
</evidence>